<keyword evidence="2" id="KW-1185">Reference proteome</keyword>
<dbReference type="EMBL" id="KN825736">
    <property type="protein sequence ID" value="KIK81752.1"/>
    <property type="molecule type" value="Genomic_DNA"/>
</dbReference>
<reference evidence="1 2" key="1">
    <citation type="submission" date="2014-04" db="EMBL/GenBank/DDBJ databases">
        <authorList>
            <consortium name="DOE Joint Genome Institute"/>
            <person name="Kuo A."/>
            <person name="Kohler A."/>
            <person name="Jargeat P."/>
            <person name="Nagy L.G."/>
            <person name="Floudas D."/>
            <person name="Copeland A."/>
            <person name="Barry K.W."/>
            <person name="Cichocki N."/>
            <person name="Veneault-Fourrey C."/>
            <person name="LaButti K."/>
            <person name="Lindquist E.A."/>
            <person name="Lipzen A."/>
            <person name="Lundell T."/>
            <person name="Morin E."/>
            <person name="Murat C."/>
            <person name="Sun H."/>
            <person name="Tunlid A."/>
            <person name="Henrissat B."/>
            <person name="Grigoriev I.V."/>
            <person name="Hibbett D.S."/>
            <person name="Martin F."/>
            <person name="Nordberg H.P."/>
            <person name="Cantor M.N."/>
            <person name="Hua S.X."/>
        </authorList>
    </citation>
    <scope>NUCLEOTIDE SEQUENCE [LARGE SCALE GENOMIC DNA]</scope>
    <source>
        <strain evidence="1 2">Ve08.2h10</strain>
    </source>
</reference>
<gene>
    <name evidence="1" type="ORF">PAXRUDRAFT_744923</name>
</gene>
<protein>
    <submittedName>
        <fullName evidence="1">Uncharacterized protein</fullName>
    </submittedName>
</protein>
<accession>A0A0D0CG95</accession>
<dbReference type="InParanoid" id="A0A0D0CG95"/>
<name>A0A0D0CG95_9AGAM</name>
<evidence type="ECO:0000313" key="2">
    <source>
        <dbReference type="Proteomes" id="UP000054538"/>
    </source>
</evidence>
<dbReference type="AlphaFoldDB" id="A0A0D0CG95"/>
<sequence>MLLAFQKNGLSRSYQSFIRLIEWLPLYHMCLHLSTALCAFGIRHIYLPHVSMLNGRSSAQASISWAQWMVRWTWQCTRVLMCPFRQNTPDQFSNLFPM</sequence>
<organism evidence="1 2">
    <name type="scientific">Paxillus rubicundulus Ve08.2h10</name>
    <dbReference type="NCBI Taxonomy" id="930991"/>
    <lineage>
        <taxon>Eukaryota</taxon>
        <taxon>Fungi</taxon>
        <taxon>Dikarya</taxon>
        <taxon>Basidiomycota</taxon>
        <taxon>Agaricomycotina</taxon>
        <taxon>Agaricomycetes</taxon>
        <taxon>Agaricomycetidae</taxon>
        <taxon>Boletales</taxon>
        <taxon>Paxilineae</taxon>
        <taxon>Paxillaceae</taxon>
        <taxon>Paxillus</taxon>
    </lineage>
</organism>
<dbReference type="HOGENOM" id="CLU_2334282_0_0_1"/>
<dbReference type="Proteomes" id="UP000054538">
    <property type="component" value="Unassembled WGS sequence"/>
</dbReference>
<reference evidence="2" key="2">
    <citation type="submission" date="2015-01" db="EMBL/GenBank/DDBJ databases">
        <title>Evolutionary Origins and Diversification of the Mycorrhizal Mutualists.</title>
        <authorList>
            <consortium name="DOE Joint Genome Institute"/>
            <consortium name="Mycorrhizal Genomics Consortium"/>
            <person name="Kohler A."/>
            <person name="Kuo A."/>
            <person name="Nagy L.G."/>
            <person name="Floudas D."/>
            <person name="Copeland A."/>
            <person name="Barry K.W."/>
            <person name="Cichocki N."/>
            <person name="Veneault-Fourrey C."/>
            <person name="LaButti K."/>
            <person name="Lindquist E.A."/>
            <person name="Lipzen A."/>
            <person name="Lundell T."/>
            <person name="Morin E."/>
            <person name="Murat C."/>
            <person name="Riley R."/>
            <person name="Ohm R."/>
            <person name="Sun H."/>
            <person name="Tunlid A."/>
            <person name="Henrissat B."/>
            <person name="Grigoriev I.V."/>
            <person name="Hibbett D.S."/>
            <person name="Martin F."/>
        </authorList>
    </citation>
    <scope>NUCLEOTIDE SEQUENCE [LARGE SCALE GENOMIC DNA]</scope>
    <source>
        <strain evidence="2">Ve08.2h10</strain>
    </source>
</reference>
<proteinExistence type="predicted"/>
<evidence type="ECO:0000313" key="1">
    <source>
        <dbReference type="EMBL" id="KIK81752.1"/>
    </source>
</evidence>